<feature type="region of interest" description="Disordered" evidence="1">
    <location>
        <begin position="130"/>
        <end position="153"/>
    </location>
</feature>
<proteinExistence type="predicted"/>
<gene>
    <name evidence="2" type="ORF">AV530_018744</name>
</gene>
<dbReference type="AlphaFoldDB" id="A0A1V4JJC7"/>
<dbReference type="Proteomes" id="UP000190648">
    <property type="component" value="Unassembled WGS sequence"/>
</dbReference>
<comment type="caution">
    <text evidence="2">The sequence shown here is derived from an EMBL/GenBank/DDBJ whole genome shotgun (WGS) entry which is preliminary data.</text>
</comment>
<evidence type="ECO:0000256" key="1">
    <source>
        <dbReference type="SAM" id="MobiDB-lite"/>
    </source>
</evidence>
<dbReference type="OrthoDB" id="10639050at2759"/>
<name>A0A1V4JJC7_PATFA</name>
<sequence length="153" mass="16751">MEQAPTSDQLIIPNKRCVIPIIYVSLQPKYLDLVLVCEDPGASASPLEAPEGFLCLHARQPPLLLQFRSSGDMKLLLGLVCSVHLQITKIHTSRSLTWLSKVMPPSHRLPGVTQWPPPASQHRDFSATFQAPDAGVGGQQKEKGHADDDPILC</sequence>
<evidence type="ECO:0000313" key="3">
    <source>
        <dbReference type="Proteomes" id="UP000190648"/>
    </source>
</evidence>
<accession>A0A1V4JJC7</accession>
<organism evidence="2 3">
    <name type="scientific">Patagioenas fasciata monilis</name>
    <dbReference type="NCBI Taxonomy" id="372326"/>
    <lineage>
        <taxon>Eukaryota</taxon>
        <taxon>Metazoa</taxon>
        <taxon>Chordata</taxon>
        <taxon>Craniata</taxon>
        <taxon>Vertebrata</taxon>
        <taxon>Euteleostomi</taxon>
        <taxon>Archelosauria</taxon>
        <taxon>Archosauria</taxon>
        <taxon>Dinosauria</taxon>
        <taxon>Saurischia</taxon>
        <taxon>Theropoda</taxon>
        <taxon>Coelurosauria</taxon>
        <taxon>Aves</taxon>
        <taxon>Neognathae</taxon>
        <taxon>Neoaves</taxon>
        <taxon>Columbimorphae</taxon>
        <taxon>Columbiformes</taxon>
        <taxon>Columbidae</taxon>
        <taxon>Patagioenas</taxon>
    </lineage>
</organism>
<dbReference type="EMBL" id="LSYS01007194">
    <property type="protein sequence ID" value="OPJ72289.1"/>
    <property type="molecule type" value="Genomic_DNA"/>
</dbReference>
<reference evidence="2 3" key="1">
    <citation type="submission" date="2016-02" db="EMBL/GenBank/DDBJ databases">
        <title>Band-tailed pigeon sequencing and assembly.</title>
        <authorList>
            <person name="Soares A.E."/>
            <person name="Novak B.J."/>
            <person name="Rice E.S."/>
            <person name="O'Connell B."/>
            <person name="Chang D."/>
            <person name="Weber S."/>
            <person name="Shapiro B."/>
        </authorList>
    </citation>
    <scope>NUCLEOTIDE SEQUENCE [LARGE SCALE GENOMIC DNA]</scope>
    <source>
        <strain evidence="2">BTP2013</strain>
        <tissue evidence="2">Blood</tissue>
    </source>
</reference>
<protein>
    <submittedName>
        <fullName evidence="2">Uncharacterized protein</fullName>
    </submittedName>
</protein>
<feature type="compositionally biased region" description="Basic and acidic residues" evidence="1">
    <location>
        <begin position="140"/>
        <end position="153"/>
    </location>
</feature>
<evidence type="ECO:0000313" key="2">
    <source>
        <dbReference type="EMBL" id="OPJ72289.1"/>
    </source>
</evidence>
<keyword evidence="3" id="KW-1185">Reference proteome</keyword>